<accession>A0A6L9VZU1</accession>
<comment type="caution">
    <text evidence="1">The sequence shown here is derived from an EMBL/GenBank/DDBJ whole genome shotgun (WGS) entry which is preliminary data.</text>
</comment>
<reference evidence="1 2" key="1">
    <citation type="submission" date="2019-12" db="EMBL/GenBank/DDBJ databases">
        <title>the WGS of Blastococcus saxobsidens 67B17.</title>
        <authorList>
            <person name="Jiang Z."/>
        </authorList>
    </citation>
    <scope>NUCLEOTIDE SEQUENCE [LARGE SCALE GENOMIC DNA]</scope>
    <source>
        <strain evidence="1 2">67B17</strain>
    </source>
</reference>
<evidence type="ECO:0000313" key="2">
    <source>
        <dbReference type="Proteomes" id="UP000479241"/>
    </source>
</evidence>
<dbReference type="EMBL" id="JAAGWG010000004">
    <property type="protein sequence ID" value="NEK84864.1"/>
    <property type="molecule type" value="Genomic_DNA"/>
</dbReference>
<sequence>MNDLTLLREAGPEAPPLSPAARSAARAALLAEIEGGQPRSVRLPSRKVRWRIGVGAVAVAASWAAAVVIAAPDAVGPPPDSVRLVNFDMPTFPLSLDPAPAGLRPAFDGDGDGAGIASYDDAAMENGFTVHVGVDEPEGTGPDDGAPGYELLAVDEVPLGDDEVEAVTYAREWCVEDTATGCVTERRRFTWLSWERRDDQWVSLLGHGDYADAEQLQEVAGSLVDRPQPATLDVGLAPEGWSIRAYKMGRVLTLVNDAYEAQDLTVHIPPAEDVIPADQVRESIMGPIGPQLDVTVNGRPAQLVRVDIGYVIDGHRYEGWYLQAQFPDGTTFVLQAPEAFTQEQVLEMAEQVTYTP</sequence>
<protein>
    <submittedName>
        <fullName evidence="1">Uncharacterized protein</fullName>
    </submittedName>
</protein>
<dbReference type="RefSeq" id="WP_163202320.1">
    <property type="nucleotide sequence ID" value="NZ_JAAGWG010000004.1"/>
</dbReference>
<proteinExistence type="predicted"/>
<name>A0A6L9VZU1_9ACTN</name>
<evidence type="ECO:0000313" key="1">
    <source>
        <dbReference type="EMBL" id="NEK84864.1"/>
    </source>
</evidence>
<organism evidence="1 2">
    <name type="scientific">Blastococcus saxobsidens</name>
    <dbReference type="NCBI Taxonomy" id="138336"/>
    <lineage>
        <taxon>Bacteria</taxon>
        <taxon>Bacillati</taxon>
        <taxon>Actinomycetota</taxon>
        <taxon>Actinomycetes</taxon>
        <taxon>Geodermatophilales</taxon>
        <taxon>Geodermatophilaceae</taxon>
        <taxon>Blastococcus</taxon>
    </lineage>
</organism>
<dbReference type="Proteomes" id="UP000479241">
    <property type="component" value="Unassembled WGS sequence"/>
</dbReference>
<dbReference type="AlphaFoldDB" id="A0A6L9VZU1"/>
<gene>
    <name evidence="1" type="ORF">GCU60_03655</name>
</gene>